<proteinExistence type="predicted"/>
<dbReference type="EMBL" id="CP157199">
    <property type="protein sequence ID" value="XBG61120.1"/>
    <property type="molecule type" value="Genomic_DNA"/>
</dbReference>
<organism evidence="2">
    <name type="scientific">Pontimicrobium sp. SW4</name>
    <dbReference type="NCBI Taxonomy" id="3153519"/>
    <lineage>
        <taxon>Bacteria</taxon>
        <taxon>Pseudomonadati</taxon>
        <taxon>Bacteroidota</taxon>
        <taxon>Flavobacteriia</taxon>
        <taxon>Flavobacteriales</taxon>
        <taxon>Flavobacteriaceae</taxon>
        <taxon>Pontimicrobium</taxon>
    </lineage>
</organism>
<name>A0AAU7BS26_9FLAO</name>
<reference evidence="2" key="1">
    <citation type="submission" date="2024-05" db="EMBL/GenBank/DDBJ databases">
        <title>Pontimicrobium maritimus sp. nov., isolated form sea water.</title>
        <authorList>
            <person name="Muhammad N."/>
            <person name="Vuong T.Q."/>
            <person name="Han H.L."/>
            <person name="Kim S.-G."/>
        </authorList>
    </citation>
    <scope>NUCLEOTIDE SEQUENCE</scope>
    <source>
        <strain evidence="2">SW4</strain>
    </source>
</reference>
<keyword evidence="1" id="KW-1133">Transmembrane helix</keyword>
<accession>A0AAU7BS26</accession>
<dbReference type="AlphaFoldDB" id="A0AAU7BS26"/>
<evidence type="ECO:0000256" key="1">
    <source>
        <dbReference type="SAM" id="Phobius"/>
    </source>
</evidence>
<keyword evidence="1" id="KW-0472">Membrane</keyword>
<keyword evidence="1" id="KW-0812">Transmembrane</keyword>
<evidence type="ECO:0008006" key="3">
    <source>
        <dbReference type="Google" id="ProtNLM"/>
    </source>
</evidence>
<protein>
    <recommendedName>
        <fullName evidence="3">Protein BatD</fullName>
    </recommendedName>
</protein>
<sequence>MNYKLENIDFKAKKYRTIVLSFCFALFSIVSFAQKISSSIDSTTIKIGQELIFSIEVEVDTSSLVVFPEGQTFLPLEMIESYKVDATKLGDRFKLIKKYGLTQFDSGTYTIPRQKILIGDYEAFTDSLKVEVRTIEVDTTLQPLYSIKPIIEVDKSPSKWWLYLLIIILSLALVAFLLYWFIWREKPLTEEEKVALLPPYERAKLALLELDKSGYLQNEEIKEYYSELTGIIRKYLDEKVYDHALESTTEELINRLYLLKDGNQIDLSKEDIKNIDTILRRADLVKFAKSKPDKELAIMDRNTIDMEIDHVKESLPEPTEEELLADLKYQEELEENRRKRKVVITIVASIALLIATYIGFGMYFGFKYVKDTIFGDSSLELLEEKDWVTSEYGAPGVIITTPKVLERKSNNLPEHLKGQMQVAAFGYGNANTNFDIAVISTKMASTEPPGGEEQGDSKEDENKIDLRQVAEAHLKNFENRGAKNIITKSEQFITPNGQEGIKTFGTADFVTEKGSEERGNYVILGFTTQNLLQEVILVWKKDDVYADQIMERILNSIELIKIEDEE</sequence>
<evidence type="ECO:0000313" key="2">
    <source>
        <dbReference type="EMBL" id="XBG61120.1"/>
    </source>
</evidence>
<dbReference type="RefSeq" id="WP_347923424.1">
    <property type="nucleotide sequence ID" value="NZ_CP157199.1"/>
</dbReference>
<gene>
    <name evidence="2" type="ORF">ABGB03_14805</name>
</gene>
<feature type="transmembrane region" description="Helical" evidence="1">
    <location>
        <begin position="342"/>
        <end position="366"/>
    </location>
</feature>
<feature type="transmembrane region" description="Helical" evidence="1">
    <location>
        <begin position="160"/>
        <end position="183"/>
    </location>
</feature>